<dbReference type="Pfam" id="PF10722">
    <property type="entry name" value="YbjN"/>
    <property type="match status" value="1"/>
</dbReference>
<gene>
    <name evidence="2" type="ORF">HBH39_01280</name>
</gene>
<dbReference type="KEGG" id="saes:HBH39_01280"/>
<sequence>MKKLFLFGCLFALTACSATSTDTTVAASNRAPTQVNMQGMSNEDATDTLLQALVKANYLADKVGPNRVAVQLGERQFVLQPSMNPEAIDRILANRFFAVHPQLQSSKELLLLIGQLNQKLNFAKFFIRENGAIIQVQSSATFVGTMELEELRRFLLWTDEGLLQVAKSMPADSEKLIKPIPVMQHPQD</sequence>
<dbReference type="Proteomes" id="UP000502608">
    <property type="component" value="Chromosome"/>
</dbReference>
<proteinExistence type="predicted"/>
<evidence type="ECO:0000313" key="3">
    <source>
        <dbReference type="Proteomes" id="UP000502608"/>
    </source>
</evidence>
<keyword evidence="3" id="KW-1185">Reference proteome</keyword>
<evidence type="ECO:0008006" key="4">
    <source>
        <dbReference type="Google" id="ProtNLM"/>
    </source>
</evidence>
<evidence type="ECO:0000313" key="2">
    <source>
        <dbReference type="EMBL" id="QIR13286.1"/>
    </source>
</evidence>
<reference evidence="2 3" key="1">
    <citation type="submission" date="2020-03" db="EMBL/GenBank/DDBJ databases">
        <title>Complete genome sequence of Shewanella sp.</title>
        <authorList>
            <person name="Kim Y.-S."/>
            <person name="Kim S.-J."/>
            <person name="Jung H.-K."/>
            <person name="Kim K.-H."/>
        </authorList>
    </citation>
    <scope>NUCLEOTIDE SEQUENCE [LARGE SCALE GENOMIC DNA]</scope>
    <source>
        <strain evidence="2 3">PN3F2</strain>
    </source>
</reference>
<dbReference type="RefSeq" id="WP_167674866.1">
    <property type="nucleotide sequence ID" value="NZ_CP050313.1"/>
</dbReference>
<dbReference type="AlphaFoldDB" id="A0A6G9QFP2"/>
<feature type="chain" id="PRO_5026163808" description="YbjN domain-containing protein" evidence="1">
    <location>
        <begin position="21"/>
        <end position="188"/>
    </location>
</feature>
<accession>A0A6G9QFP2</accession>
<name>A0A6G9QFP2_9GAMM</name>
<evidence type="ECO:0000256" key="1">
    <source>
        <dbReference type="SAM" id="SignalP"/>
    </source>
</evidence>
<organism evidence="2 3">
    <name type="scientific">Shewanella aestuarii</name>
    <dbReference type="NCBI Taxonomy" id="1028752"/>
    <lineage>
        <taxon>Bacteria</taxon>
        <taxon>Pseudomonadati</taxon>
        <taxon>Pseudomonadota</taxon>
        <taxon>Gammaproteobacteria</taxon>
        <taxon>Alteromonadales</taxon>
        <taxon>Shewanellaceae</taxon>
        <taxon>Shewanella</taxon>
    </lineage>
</organism>
<dbReference type="EMBL" id="CP050313">
    <property type="protein sequence ID" value="QIR13286.1"/>
    <property type="molecule type" value="Genomic_DNA"/>
</dbReference>
<feature type="signal peptide" evidence="1">
    <location>
        <begin position="1"/>
        <end position="20"/>
    </location>
</feature>
<dbReference type="PROSITE" id="PS51257">
    <property type="entry name" value="PROKAR_LIPOPROTEIN"/>
    <property type="match status" value="1"/>
</dbReference>
<dbReference type="InterPro" id="IPR019660">
    <property type="entry name" value="Put_sensory_transdc_reg_YbjN"/>
</dbReference>
<keyword evidence="1" id="KW-0732">Signal</keyword>
<protein>
    <recommendedName>
        <fullName evidence="4">YbjN domain-containing protein</fullName>
    </recommendedName>
</protein>